<feature type="domain" description="Polyphenol oxidase C-terminal" evidence="1">
    <location>
        <begin position="153"/>
        <end position="278"/>
    </location>
</feature>
<organism evidence="2 3">
    <name type="scientific">Vanilla planifolia</name>
    <name type="common">Vanilla</name>
    <dbReference type="NCBI Taxonomy" id="51239"/>
    <lineage>
        <taxon>Eukaryota</taxon>
        <taxon>Viridiplantae</taxon>
        <taxon>Streptophyta</taxon>
        <taxon>Embryophyta</taxon>
        <taxon>Tracheophyta</taxon>
        <taxon>Spermatophyta</taxon>
        <taxon>Magnoliopsida</taxon>
        <taxon>Liliopsida</taxon>
        <taxon>Asparagales</taxon>
        <taxon>Orchidaceae</taxon>
        <taxon>Vanilloideae</taxon>
        <taxon>Vanilleae</taxon>
        <taxon>Vanilla</taxon>
    </lineage>
</organism>
<protein>
    <recommendedName>
        <fullName evidence="1">Polyphenol oxidase C-terminal domain-containing protein</fullName>
    </recommendedName>
</protein>
<evidence type="ECO:0000313" key="3">
    <source>
        <dbReference type="Proteomes" id="UP000636800"/>
    </source>
</evidence>
<dbReference type="OrthoDB" id="549068at2759"/>
<keyword evidence="3" id="KW-1185">Reference proteome</keyword>
<dbReference type="EMBL" id="JADCNL010000008">
    <property type="protein sequence ID" value="KAG0469818.1"/>
    <property type="molecule type" value="Genomic_DNA"/>
</dbReference>
<dbReference type="PANTHER" id="PTHR36608">
    <property type="entry name" value="POLYPHENOL OXIDASE C, CHLOROPLASTIC-LIKE"/>
    <property type="match status" value="1"/>
</dbReference>
<dbReference type="PANTHER" id="PTHR36608:SF1">
    <property type="entry name" value="POLYPHENOL OXIDASE C, CHLOROPLASTIC-LIKE"/>
    <property type="match status" value="1"/>
</dbReference>
<dbReference type="GO" id="GO:0004097">
    <property type="term" value="F:catechol oxidase activity"/>
    <property type="evidence" value="ECO:0007669"/>
    <property type="project" value="InterPro"/>
</dbReference>
<comment type="caution">
    <text evidence="2">The sequence shown here is derived from an EMBL/GenBank/DDBJ whole genome shotgun (WGS) entry which is preliminary data.</text>
</comment>
<dbReference type="InterPro" id="IPR022740">
    <property type="entry name" value="Polyphenol_oxidase_C"/>
</dbReference>
<proteinExistence type="predicted"/>
<accession>A0A835QJG6</accession>
<name>A0A835QJG6_VANPL</name>
<dbReference type="AlphaFoldDB" id="A0A835QJG6"/>
<evidence type="ECO:0000259" key="1">
    <source>
        <dbReference type="Pfam" id="PF12143"/>
    </source>
</evidence>
<sequence length="280" mass="30819">MASFPTPNQPSNAFMASFFTPNKPTNALKSYDHLSSLPSVSSQRSCFLPFHPKTHIMQPTKLSCRSGAEDSHDKPTDTLSRRNLLIGLGSLYGGTTGKTFDENSKLVRAEASEYPDLETRLGYKPRDVYNPWSSIRPARAETSGSRVEDPTLPVTLETSNVSLRLRRPPINQRTKGDEEIIFLQGIELDKTKFVKFDVYVNAPPEALQNAAVAECAGSFVSEPQLLRKGKGRTRRTNLRLAITDLLEDLKAAGDDSVVVTLVPRTGTAVKIEAISIELLS</sequence>
<dbReference type="Proteomes" id="UP000636800">
    <property type="component" value="Unassembled WGS sequence"/>
</dbReference>
<evidence type="ECO:0000313" key="2">
    <source>
        <dbReference type="EMBL" id="KAG0469818.1"/>
    </source>
</evidence>
<reference evidence="2 3" key="1">
    <citation type="journal article" date="2020" name="Nat. Food">
        <title>A phased Vanilla planifolia genome enables genetic improvement of flavour and production.</title>
        <authorList>
            <person name="Hasing T."/>
            <person name="Tang H."/>
            <person name="Brym M."/>
            <person name="Khazi F."/>
            <person name="Huang T."/>
            <person name="Chambers A.H."/>
        </authorList>
    </citation>
    <scope>NUCLEOTIDE SEQUENCE [LARGE SCALE GENOMIC DNA]</scope>
    <source>
        <tissue evidence="2">Leaf</tissue>
    </source>
</reference>
<gene>
    <name evidence="2" type="ORF">HPP92_016518</name>
</gene>
<dbReference type="Pfam" id="PF12143">
    <property type="entry name" value="PPO1_KFDV"/>
    <property type="match status" value="1"/>
</dbReference>